<accession>A0A291RU45</accession>
<feature type="region of interest" description="Disordered" evidence="1">
    <location>
        <begin position="1"/>
        <end position="21"/>
    </location>
</feature>
<feature type="compositionally biased region" description="Basic and acidic residues" evidence="1">
    <location>
        <begin position="9"/>
        <end position="21"/>
    </location>
</feature>
<evidence type="ECO:0000313" key="3">
    <source>
        <dbReference type="Proteomes" id="UP000221961"/>
    </source>
</evidence>
<organism evidence="2 3">
    <name type="scientific">Nocardia terpenica</name>
    <dbReference type="NCBI Taxonomy" id="455432"/>
    <lineage>
        <taxon>Bacteria</taxon>
        <taxon>Bacillati</taxon>
        <taxon>Actinomycetota</taxon>
        <taxon>Actinomycetes</taxon>
        <taxon>Mycobacteriales</taxon>
        <taxon>Nocardiaceae</taxon>
        <taxon>Nocardia</taxon>
    </lineage>
</organism>
<name>A0A291RU45_9NOCA</name>
<reference evidence="2 3" key="1">
    <citation type="submission" date="2017-10" db="EMBL/GenBank/DDBJ databases">
        <title>Comparative genomics between pathogenic Norcardia.</title>
        <authorList>
            <person name="Zeng L."/>
        </authorList>
    </citation>
    <scope>NUCLEOTIDE SEQUENCE [LARGE SCALE GENOMIC DNA]</scope>
    <source>
        <strain evidence="2 3">NC_YFY_NT001</strain>
    </source>
</reference>
<protein>
    <submittedName>
        <fullName evidence="2">Uncharacterized protein</fullName>
    </submittedName>
</protein>
<sequence length="78" mass="8619">MTSGDQPPAEERHGDEIASIRDQLRSIEDTAGAGYRVVREPNPPYGWNLVDPTGVVVCSGPLDRLELWVTRRNTESGQ</sequence>
<gene>
    <name evidence="2" type="ORF">CRH09_35855</name>
</gene>
<dbReference type="KEGG" id="ntp:CRH09_35855"/>
<proteinExistence type="predicted"/>
<evidence type="ECO:0000256" key="1">
    <source>
        <dbReference type="SAM" id="MobiDB-lite"/>
    </source>
</evidence>
<dbReference type="AlphaFoldDB" id="A0A291RU45"/>
<evidence type="ECO:0000313" key="2">
    <source>
        <dbReference type="EMBL" id="ATL70762.1"/>
    </source>
</evidence>
<dbReference type="EMBL" id="CP023778">
    <property type="protein sequence ID" value="ATL70762.1"/>
    <property type="molecule type" value="Genomic_DNA"/>
</dbReference>
<dbReference type="Proteomes" id="UP000221961">
    <property type="component" value="Chromosome"/>
</dbReference>